<dbReference type="AlphaFoldDB" id="A0A855IUM9"/>
<protein>
    <submittedName>
        <fullName evidence="1">Uncharacterized protein</fullName>
    </submittedName>
</protein>
<proteinExistence type="predicted"/>
<dbReference type="Proteomes" id="UP000235554">
    <property type="component" value="Unassembled WGS sequence"/>
</dbReference>
<accession>A0A855IUM9</accession>
<dbReference type="EMBL" id="MCZJ01000007">
    <property type="protein sequence ID" value="PMM61619.1"/>
    <property type="molecule type" value="Genomic_DNA"/>
</dbReference>
<name>A0A855IUM9_9VIBR</name>
<evidence type="ECO:0000313" key="1">
    <source>
        <dbReference type="EMBL" id="PMM61619.1"/>
    </source>
</evidence>
<organism evidence="1 2">
    <name type="scientific">Vibrio lentus</name>
    <dbReference type="NCBI Taxonomy" id="136468"/>
    <lineage>
        <taxon>Bacteria</taxon>
        <taxon>Pseudomonadati</taxon>
        <taxon>Pseudomonadota</taxon>
        <taxon>Gammaproteobacteria</taxon>
        <taxon>Vibrionales</taxon>
        <taxon>Vibrionaceae</taxon>
        <taxon>Vibrio</taxon>
    </lineage>
</organism>
<comment type="caution">
    <text evidence="1">The sequence shown here is derived from an EMBL/GenBank/DDBJ whole genome shotgun (WGS) entry which is preliminary data.</text>
</comment>
<sequence>MTDSKLFSVTDWSSYKIVRASNANTAVQMVHKRKSYKVIPREELTEFTVTHIMCCEYSGETKQRLSKCVSDVDRILLMDMSLATSHYQIR</sequence>
<evidence type="ECO:0000313" key="2">
    <source>
        <dbReference type="Proteomes" id="UP000235554"/>
    </source>
</evidence>
<gene>
    <name evidence="1" type="ORF">BCT50_17570</name>
</gene>
<reference evidence="2" key="1">
    <citation type="submission" date="2016-07" db="EMBL/GenBank/DDBJ databases">
        <title>Nontailed viruses are major unrecognized killers of bacteria in the ocean.</title>
        <authorList>
            <person name="Kauffman K."/>
            <person name="Hussain F."/>
            <person name="Yang J."/>
            <person name="Arevalo P."/>
            <person name="Brown J."/>
            <person name="Cutler M."/>
            <person name="Kelly L."/>
            <person name="Polz M.F."/>
        </authorList>
    </citation>
    <scope>NUCLEOTIDE SEQUENCE [LARGE SCALE GENOMIC DNA]</scope>
    <source>
        <strain evidence="2">10N.261.48.A1</strain>
    </source>
</reference>